<dbReference type="Proteomes" id="UP000294980">
    <property type="component" value="Unassembled WGS sequence"/>
</dbReference>
<dbReference type="EMBL" id="SLWX01000007">
    <property type="protein sequence ID" value="TCO75709.1"/>
    <property type="molecule type" value="Genomic_DNA"/>
</dbReference>
<evidence type="ECO:0000313" key="3">
    <source>
        <dbReference type="Proteomes" id="UP000294980"/>
    </source>
</evidence>
<sequence>MAMERPLIGRWYKELETGELFEVVAWDHRAQTAEVQYVDGEIAEYDRESWAALALVPAAEPEDWRSPFELSDEDGIDPDLPFNPQDWSNPVNSIEPDTMWGVEDF</sequence>
<accession>A0A4R2KWQ6</accession>
<dbReference type="Pfam" id="PF20549">
    <property type="entry name" value="DUF6763"/>
    <property type="match status" value="1"/>
</dbReference>
<organism evidence="2 3">
    <name type="scientific">Chromatocurvus halotolerans</name>
    <dbReference type="NCBI Taxonomy" id="1132028"/>
    <lineage>
        <taxon>Bacteria</taxon>
        <taxon>Pseudomonadati</taxon>
        <taxon>Pseudomonadota</taxon>
        <taxon>Gammaproteobacteria</taxon>
        <taxon>Cellvibrionales</taxon>
        <taxon>Halieaceae</taxon>
        <taxon>Chromatocurvus</taxon>
    </lineage>
</organism>
<evidence type="ECO:0000313" key="2">
    <source>
        <dbReference type="EMBL" id="TCO75709.1"/>
    </source>
</evidence>
<protein>
    <submittedName>
        <fullName evidence="2">Uncharacterized protein</fullName>
    </submittedName>
</protein>
<reference evidence="2 3" key="1">
    <citation type="submission" date="2019-03" db="EMBL/GenBank/DDBJ databases">
        <title>Genomic Encyclopedia of Type Strains, Phase IV (KMG-IV): sequencing the most valuable type-strain genomes for metagenomic binning, comparative biology and taxonomic classification.</title>
        <authorList>
            <person name="Goeker M."/>
        </authorList>
    </citation>
    <scope>NUCLEOTIDE SEQUENCE [LARGE SCALE GENOMIC DNA]</scope>
    <source>
        <strain evidence="2 3">DSM 23344</strain>
    </source>
</reference>
<dbReference type="AlphaFoldDB" id="A0A4R2KWQ6"/>
<dbReference type="OrthoDB" id="7062948at2"/>
<gene>
    <name evidence="2" type="ORF">EV688_107131</name>
</gene>
<feature type="region of interest" description="Disordered" evidence="1">
    <location>
        <begin position="65"/>
        <end position="105"/>
    </location>
</feature>
<keyword evidence="3" id="KW-1185">Reference proteome</keyword>
<comment type="caution">
    <text evidence="2">The sequence shown here is derived from an EMBL/GenBank/DDBJ whole genome shotgun (WGS) entry which is preliminary data.</text>
</comment>
<name>A0A4R2KWQ6_9GAMM</name>
<dbReference type="InterPro" id="IPR046651">
    <property type="entry name" value="DUF6763"/>
</dbReference>
<dbReference type="RefSeq" id="WP_117317787.1">
    <property type="nucleotide sequence ID" value="NZ_QQSW01000009.1"/>
</dbReference>
<evidence type="ECO:0000256" key="1">
    <source>
        <dbReference type="SAM" id="MobiDB-lite"/>
    </source>
</evidence>
<proteinExistence type="predicted"/>